<evidence type="ECO:0000256" key="1">
    <source>
        <dbReference type="SAM" id="MobiDB-lite"/>
    </source>
</evidence>
<keyword evidence="2" id="KW-1185">Reference proteome</keyword>
<name>A0ABM1TEJ2_LIMPO</name>
<dbReference type="InterPro" id="IPR019129">
    <property type="entry name" value="Folate-sensitive_fs_Fra10Ac1"/>
</dbReference>
<proteinExistence type="predicted"/>
<accession>A0ABM1TEJ2</accession>
<dbReference type="PANTHER" id="PTHR11567">
    <property type="entry name" value="ACID PHOSPHATASE-RELATED"/>
    <property type="match status" value="1"/>
</dbReference>
<dbReference type="Pfam" id="PF09725">
    <property type="entry name" value="Fra10Ac1"/>
    <property type="match status" value="1"/>
</dbReference>
<protein>
    <submittedName>
        <fullName evidence="3">Protein FRA10AC1-like</fullName>
    </submittedName>
</protein>
<dbReference type="PANTHER" id="PTHR11567:SF25">
    <property type="entry name" value="PROTEIN FRA10AC1"/>
    <property type="match status" value="1"/>
</dbReference>
<dbReference type="RefSeq" id="XP_022254298.1">
    <property type="nucleotide sequence ID" value="XM_022398590.1"/>
</dbReference>
<reference evidence="3" key="1">
    <citation type="submission" date="2025-08" db="UniProtKB">
        <authorList>
            <consortium name="RefSeq"/>
        </authorList>
    </citation>
    <scope>IDENTIFICATION</scope>
    <source>
        <tissue evidence="3">Muscle</tissue>
    </source>
</reference>
<dbReference type="GeneID" id="106470041"/>
<evidence type="ECO:0000313" key="3">
    <source>
        <dbReference type="RefSeq" id="XP_022254298.1"/>
    </source>
</evidence>
<dbReference type="Proteomes" id="UP000694941">
    <property type="component" value="Unplaced"/>
</dbReference>
<sequence>MDYSYRSGLFCVSSYQIYHISMSIATQLNCPLEDIVQPDFYVEENVSVYNYFLSFFHREEERKQRFHLLALDAYSRHKKLINDYLLCYKGSTSRLKRDTSQDKTDQDVIRENHKFLWSSDDKVDSWEKQLAKRYYDKLFKEYTICDLSKYKENKIALRWRTEQEVIVGKGQFTCGNKQCQKAETLRSWEVNFRYVEQGEQKNALVKLRLCPKCSYKLNYHHQQKEVGRKKNKRSNISTDDKNKKQCLEMEAKQVEEDERNKTFSINTGINQAAGTSNEVSDIWKTPMNAEKEKSKEDEFEEYLADMLL</sequence>
<organism evidence="2 3">
    <name type="scientific">Limulus polyphemus</name>
    <name type="common">Atlantic horseshoe crab</name>
    <dbReference type="NCBI Taxonomy" id="6850"/>
    <lineage>
        <taxon>Eukaryota</taxon>
        <taxon>Metazoa</taxon>
        <taxon>Ecdysozoa</taxon>
        <taxon>Arthropoda</taxon>
        <taxon>Chelicerata</taxon>
        <taxon>Merostomata</taxon>
        <taxon>Xiphosura</taxon>
        <taxon>Limulidae</taxon>
        <taxon>Limulus</taxon>
    </lineage>
</organism>
<dbReference type="InterPro" id="IPR050645">
    <property type="entry name" value="Histidine_acid_phosphatase"/>
</dbReference>
<feature type="region of interest" description="Disordered" evidence="1">
    <location>
        <begin position="224"/>
        <end position="245"/>
    </location>
</feature>
<evidence type="ECO:0000313" key="2">
    <source>
        <dbReference type="Proteomes" id="UP000694941"/>
    </source>
</evidence>
<gene>
    <name evidence="3" type="primary">LOC106470041</name>
</gene>